<dbReference type="PANTHER" id="PTHR23063">
    <property type="entry name" value="PHOSPHOLIPID ACYLTRANSFERASE"/>
    <property type="match status" value="1"/>
</dbReference>
<dbReference type="EMBL" id="HBHX01048414">
    <property type="protein sequence ID" value="CAE0127861.1"/>
    <property type="molecule type" value="Transcribed_RNA"/>
</dbReference>
<dbReference type="InterPro" id="IPR002123">
    <property type="entry name" value="Plipid/glycerol_acylTrfase"/>
</dbReference>
<name>A0A7S3B8E1_9EUKA</name>
<evidence type="ECO:0000256" key="1">
    <source>
        <dbReference type="ARBA" id="ARBA00004370"/>
    </source>
</evidence>
<dbReference type="SUPFAM" id="SSF69593">
    <property type="entry name" value="Glycerol-3-phosphate (1)-acyltransferase"/>
    <property type="match status" value="1"/>
</dbReference>
<keyword evidence="6" id="KW-0443">Lipid metabolism</keyword>
<dbReference type="AlphaFoldDB" id="A0A7S3B8E1"/>
<evidence type="ECO:0000256" key="4">
    <source>
        <dbReference type="ARBA" id="ARBA00022692"/>
    </source>
</evidence>
<dbReference type="SMART" id="SM00563">
    <property type="entry name" value="PlsC"/>
    <property type="match status" value="1"/>
</dbReference>
<protein>
    <recommendedName>
        <fullName evidence="10">Phospholipid/glycerol acyltransferase domain-containing protein</fullName>
    </recommendedName>
</protein>
<evidence type="ECO:0000259" key="10">
    <source>
        <dbReference type="SMART" id="SM00563"/>
    </source>
</evidence>
<sequence length="212" mass="22672">MVDAFVAIYIGCPRPVVLAPYAKIPVIGSIMRAVGALLVPLSSSSKPSSESEGKSATNAVREALIGHKKSFQPGDIAVGLFPEGITHNGSSILTFFPGSFEGGGVIQPVTVVYPYMPFNSAFFSTTILDHVRKLMSTPYLAIRVEFLTPHKPTEEEAVDAKATAEAVRRLVSEGCGLPLNTIGAKQLRQEMKEEEEKANAAKAGRQPGKEMV</sequence>
<feature type="domain" description="Phospholipid/glycerol acyltransferase" evidence="10">
    <location>
        <begin position="1"/>
        <end position="114"/>
    </location>
</feature>
<dbReference type="GO" id="GO:0016020">
    <property type="term" value="C:membrane"/>
    <property type="evidence" value="ECO:0007669"/>
    <property type="project" value="UniProtKB-SubCell"/>
</dbReference>
<dbReference type="GO" id="GO:0006629">
    <property type="term" value="P:lipid metabolic process"/>
    <property type="evidence" value="ECO:0007669"/>
    <property type="project" value="UniProtKB-KW"/>
</dbReference>
<evidence type="ECO:0000256" key="8">
    <source>
        <dbReference type="ARBA" id="ARBA00023315"/>
    </source>
</evidence>
<dbReference type="PANTHER" id="PTHR23063:SF52">
    <property type="entry name" value="LYSOPHOSPHATIDYLCHOLINE ACYLTRANSFERASE"/>
    <property type="match status" value="1"/>
</dbReference>
<evidence type="ECO:0000256" key="9">
    <source>
        <dbReference type="SAM" id="MobiDB-lite"/>
    </source>
</evidence>
<evidence type="ECO:0000256" key="5">
    <source>
        <dbReference type="ARBA" id="ARBA00022989"/>
    </source>
</evidence>
<keyword evidence="4" id="KW-0812">Transmembrane</keyword>
<evidence type="ECO:0000256" key="3">
    <source>
        <dbReference type="ARBA" id="ARBA00022679"/>
    </source>
</evidence>
<gene>
    <name evidence="11" type="ORF">HERI1096_LOCUS26834</name>
</gene>
<dbReference type="GO" id="GO:0016746">
    <property type="term" value="F:acyltransferase activity"/>
    <property type="evidence" value="ECO:0007669"/>
    <property type="project" value="UniProtKB-KW"/>
</dbReference>
<evidence type="ECO:0000313" key="11">
    <source>
        <dbReference type="EMBL" id="CAE0127861.1"/>
    </source>
</evidence>
<comment type="similarity">
    <text evidence="2">Belongs to the 1-acyl-sn-glycerol-3-phosphate acyltransferase family.</text>
</comment>
<evidence type="ECO:0000256" key="2">
    <source>
        <dbReference type="ARBA" id="ARBA00008655"/>
    </source>
</evidence>
<keyword evidence="3" id="KW-0808">Transferase</keyword>
<accession>A0A7S3B8E1</accession>
<evidence type="ECO:0000256" key="6">
    <source>
        <dbReference type="ARBA" id="ARBA00023098"/>
    </source>
</evidence>
<feature type="region of interest" description="Disordered" evidence="9">
    <location>
        <begin position="190"/>
        <end position="212"/>
    </location>
</feature>
<proteinExistence type="inferred from homology"/>
<keyword evidence="8" id="KW-0012">Acyltransferase</keyword>
<keyword evidence="7" id="KW-0472">Membrane</keyword>
<comment type="subcellular location">
    <subcellularLocation>
        <location evidence="1">Membrane</location>
    </subcellularLocation>
</comment>
<feature type="compositionally biased region" description="Basic and acidic residues" evidence="9">
    <location>
        <begin position="190"/>
        <end position="199"/>
    </location>
</feature>
<keyword evidence="5" id="KW-1133">Transmembrane helix</keyword>
<reference evidence="11" key="1">
    <citation type="submission" date="2021-01" db="EMBL/GenBank/DDBJ databases">
        <authorList>
            <person name="Corre E."/>
            <person name="Pelletier E."/>
            <person name="Niang G."/>
            <person name="Scheremetjew M."/>
            <person name="Finn R."/>
            <person name="Kale V."/>
            <person name="Holt S."/>
            <person name="Cochrane G."/>
            <person name="Meng A."/>
            <person name="Brown T."/>
            <person name="Cohen L."/>
        </authorList>
    </citation>
    <scope>NUCLEOTIDE SEQUENCE</scope>
    <source>
        <strain evidence="11">CCMP281</strain>
    </source>
</reference>
<evidence type="ECO:0000256" key="7">
    <source>
        <dbReference type="ARBA" id="ARBA00023136"/>
    </source>
</evidence>
<organism evidence="11">
    <name type="scientific">Haptolina ericina</name>
    <dbReference type="NCBI Taxonomy" id="156174"/>
    <lineage>
        <taxon>Eukaryota</taxon>
        <taxon>Haptista</taxon>
        <taxon>Haptophyta</taxon>
        <taxon>Prymnesiophyceae</taxon>
        <taxon>Prymnesiales</taxon>
        <taxon>Prymnesiaceae</taxon>
        <taxon>Haptolina</taxon>
    </lineage>
</organism>